<evidence type="ECO:0000313" key="4">
    <source>
        <dbReference type="Proteomes" id="UP001221757"/>
    </source>
</evidence>
<gene>
    <name evidence="3" type="ORF">B0H17DRAFT_67344</name>
</gene>
<feature type="domain" description="Glycan binding protein Y3-like" evidence="2">
    <location>
        <begin position="36"/>
        <end position="126"/>
    </location>
</feature>
<dbReference type="InterPro" id="IPR054443">
    <property type="entry name" value="Y3-like_dom"/>
</dbReference>
<evidence type="ECO:0000256" key="1">
    <source>
        <dbReference type="SAM" id="SignalP"/>
    </source>
</evidence>
<keyword evidence="4" id="KW-1185">Reference proteome</keyword>
<evidence type="ECO:0000259" key="2">
    <source>
        <dbReference type="Pfam" id="PF22803"/>
    </source>
</evidence>
<evidence type="ECO:0000313" key="3">
    <source>
        <dbReference type="EMBL" id="KAJ7703568.1"/>
    </source>
</evidence>
<keyword evidence="1" id="KW-0732">Signal</keyword>
<accession>A0AAD7E124</accession>
<proteinExistence type="predicted"/>
<dbReference type="EMBL" id="JARKIE010000012">
    <property type="protein sequence ID" value="KAJ7703568.1"/>
    <property type="molecule type" value="Genomic_DNA"/>
</dbReference>
<dbReference type="Proteomes" id="UP001221757">
    <property type="component" value="Unassembled WGS sequence"/>
</dbReference>
<comment type="caution">
    <text evidence="3">The sequence shown here is derived from an EMBL/GenBank/DDBJ whole genome shotgun (WGS) entry which is preliminary data.</text>
</comment>
<reference evidence="3" key="1">
    <citation type="submission" date="2023-03" db="EMBL/GenBank/DDBJ databases">
        <title>Massive genome expansion in bonnet fungi (Mycena s.s.) driven by repeated elements and novel gene families across ecological guilds.</title>
        <authorList>
            <consortium name="Lawrence Berkeley National Laboratory"/>
            <person name="Harder C.B."/>
            <person name="Miyauchi S."/>
            <person name="Viragh M."/>
            <person name="Kuo A."/>
            <person name="Thoen E."/>
            <person name="Andreopoulos B."/>
            <person name="Lu D."/>
            <person name="Skrede I."/>
            <person name="Drula E."/>
            <person name="Henrissat B."/>
            <person name="Morin E."/>
            <person name="Kohler A."/>
            <person name="Barry K."/>
            <person name="LaButti K."/>
            <person name="Morin E."/>
            <person name="Salamov A."/>
            <person name="Lipzen A."/>
            <person name="Mereny Z."/>
            <person name="Hegedus B."/>
            <person name="Baldrian P."/>
            <person name="Stursova M."/>
            <person name="Weitz H."/>
            <person name="Taylor A."/>
            <person name="Grigoriev I.V."/>
            <person name="Nagy L.G."/>
            <person name="Martin F."/>
            <person name="Kauserud H."/>
        </authorList>
    </citation>
    <scope>NUCLEOTIDE SEQUENCE</scope>
    <source>
        <strain evidence="3">CBHHK067</strain>
    </source>
</reference>
<feature type="signal peptide" evidence="1">
    <location>
        <begin position="1"/>
        <end position="20"/>
    </location>
</feature>
<feature type="chain" id="PRO_5041979340" description="Glycan binding protein Y3-like domain-containing protein" evidence="1">
    <location>
        <begin position="21"/>
        <end position="127"/>
    </location>
</feature>
<name>A0AAD7E124_MYCRO</name>
<dbReference type="Pfam" id="PF22803">
    <property type="entry name" value="GBD_Y3"/>
    <property type="match status" value="1"/>
</dbReference>
<organism evidence="3 4">
    <name type="scientific">Mycena rosella</name>
    <name type="common">Pink bonnet</name>
    <name type="synonym">Agaricus rosellus</name>
    <dbReference type="NCBI Taxonomy" id="1033263"/>
    <lineage>
        <taxon>Eukaryota</taxon>
        <taxon>Fungi</taxon>
        <taxon>Dikarya</taxon>
        <taxon>Basidiomycota</taxon>
        <taxon>Agaricomycotina</taxon>
        <taxon>Agaricomycetes</taxon>
        <taxon>Agaricomycetidae</taxon>
        <taxon>Agaricales</taxon>
        <taxon>Marasmiineae</taxon>
        <taxon>Mycenaceae</taxon>
        <taxon>Mycena</taxon>
    </lineage>
</organism>
<protein>
    <recommendedName>
        <fullName evidence="2">Glycan binding protein Y3-like domain-containing protein</fullName>
    </recommendedName>
</protein>
<dbReference type="AlphaFoldDB" id="A0AAD7E124"/>
<sequence length="127" mass="13398">MLSNILGLVLLALIVKPSYAQVIVNCNPSSPQNAPDCRPFIAGFCEAKGAETVLPGNGIDGCAWNGNRTDFACLMYATNEARIPQIPTVEICLEVLTAIGNECHNGNAHVAGDSFIYVWGSQVGGCD</sequence>